<dbReference type="Pfam" id="PF03551">
    <property type="entry name" value="PadR"/>
    <property type="match status" value="1"/>
</dbReference>
<dbReference type="EMBL" id="JAUSVM010000001">
    <property type="protein sequence ID" value="MDQ0426275.1"/>
    <property type="molecule type" value="Genomic_DNA"/>
</dbReference>
<dbReference type="SUPFAM" id="SSF46785">
    <property type="entry name" value="Winged helix' DNA-binding domain"/>
    <property type="match status" value="1"/>
</dbReference>
<evidence type="ECO:0000313" key="3">
    <source>
        <dbReference type="EMBL" id="MDQ0426275.1"/>
    </source>
</evidence>
<dbReference type="InterPro" id="IPR005149">
    <property type="entry name" value="Tscrpt_reg_PadR_N"/>
</dbReference>
<proteinExistence type="predicted"/>
<evidence type="ECO:0000259" key="2">
    <source>
        <dbReference type="Pfam" id="PF03551"/>
    </source>
</evidence>
<dbReference type="Proteomes" id="UP001240250">
    <property type="component" value="Unassembled WGS sequence"/>
</dbReference>
<protein>
    <submittedName>
        <fullName evidence="3">PadR family transcriptional regulator PadR</fullName>
    </submittedName>
</protein>
<dbReference type="PANTHER" id="PTHR43252">
    <property type="entry name" value="TRANSCRIPTIONAL REGULATOR YQJI"/>
    <property type="match status" value="1"/>
</dbReference>
<gene>
    <name evidence="3" type="ORF">JO380_002656</name>
</gene>
<reference evidence="3 4" key="1">
    <citation type="submission" date="2023-07" db="EMBL/GenBank/DDBJ databases">
        <title>Sequencing the genomes of 1000 actinobacteria strains.</title>
        <authorList>
            <person name="Klenk H.-P."/>
        </authorList>
    </citation>
    <scope>NUCLEOTIDE SEQUENCE [LARGE SCALE GENOMIC DNA]</scope>
    <source>
        <strain evidence="3 4">DSM 14785</strain>
    </source>
</reference>
<feature type="domain" description="Transcription regulator PadR N-terminal" evidence="2">
    <location>
        <begin position="19"/>
        <end position="89"/>
    </location>
</feature>
<evidence type="ECO:0000256" key="1">
    <source>
        <dbReference type="SAM" id="MobiDB-lite"/>
    </source>
</evidence>
<comment type="caution">
    <text evidence="3">The sequence shown here is derived from an EMBL/GenBank/DDBJ whole genome shotgun (WGS) entry which is preliminary data.</text>
</comment>
<keyword evidence="4" id="KW-1185">Reference proteome</keyword>
<accession>A0ABU0GLN4</accession>
<dbReference type="PANTHER" id="PTHR43252:SF7">
    <property type="entry name" value="TRANSCRIPTIONAL REGULATOR YQJI"/>
    <property type="match status" value="1"/>
</dbReference>
<dbReference type="Gene3D" id="1.10.10.10">
    <property type="entry name" value="Winged helix-like DNA-binding domain superfamily/Winged helix DNA-binding domain"/>
    <property type="match status" value="1"/>
</dbReference>
<feature type="region of interest" description="Disordered" evidence="1">
    <location>
        <begin position="113"/>
        <end position="135"/>
    </location>
</feature>
<dbReference type="RefSeq" id="WP_134850587.1">
    <property type="nucleotide sequence ID" value="NZ_CP084585.1"/>
</dbReference>
<dbReference type="InterPro" id="IPR036390">
    <property type="entry name" value="WH_DNA-bd_sf"/>
</dbReference>
<sequence>MTSDRDPQLLKGVLPMLTLAALTHDESYGYELVAALRAAGLAELSTGTLYPVLTRLERDGLVTSRLVASSSGPARKYYRPSDAGLAALRTQRASWAALVATADRVLRAAAETAAAGTAATDTAPTAAPTHPEGTR</sequence>
<dbReference type="InterPro" id="IPR036388">
    <property type="entry name" value="WH-like_DNA-bd_sf"/>
</dbReference>
<name>A0ABU0GLN4_9CELL</name>
<organism evidence="3 4">
    <name type="scientific">Cellulomonas iranensis</name>
    <dbReference type="NCBI Taxonomy" id="76862"/>
    <lineage>
        <taxon>Bacteria</taxon>
        <taxon>Bacillati</taxon>
        <taxon>Actinomycetota</taxon>
        <taxon>Actinomycetes</taxon>
        <taxon>Micrococcales</taxon>
        <taxon>Cellulomonadaceae</taxon>
        <taxon>Cellulomonas</taxon>
    </lineage>
</organism>
<evidence type="ECO:0000313" key="4">
    <source>
        <dbReference type="Proteomes" id="UP001240250"/>
    </source>
</evidence>